<evidence type="ECO:0000313" key="4">
    <source>
        <dbReference type="Proteomes" id="UP000494206"/>
    </source>
</evidence>
<reference evidence="3 4" key="1">
    <citation type="submission" date="2020-04" db="EMBL/GenBank/DDBJ databases">
        <authorList>
            <person name="Laetsch R D."/>
            <person name="Stevens L."/>
            <person name="Kumar S."/>
            <person name="Blaxter L. M."/>
        </authorList>
    </citation>
    <scope>NUCLEOTIDE SEQUENCE [LARGE SCALE GENOMIC DNA]</scope>
</reference>
<evidence type="ECO:0000256" key="1">
    <source>
        <dbReference type="SAM" id="SignalP"/>
    </source>
</evidence>
<sequence>MILELVVLALCAFGSIHAATVFSSSLKNCQTQCEDRNLAYPLGKNELFWDDIDKFNYTMRINSCRHGCEDLDDKESKCSEMCVEPNIVTVSCEQGCRAVLVSFLAQAQALLIQTRVNMEIIDNEMKLQWTFPESTGEDLKELASADVFWFAQTRPLNGNLGWRWTSFPQGCFRNSTLSAEVSVPFEKSGHVEVRLALAYRSQVLVSQITTYQLPLLNSGTTLEIISQLQLSNDRLAVCYKTNQPTPKFKLSVLTLDGNALNTEESIARCHLFANLPSENCCKATISAIDESGATAAHVEFVFDLFVNQVENELNATPQPSRLVFTNGTHLLEAENFESSQIINVIGFPLAQGDSITAISGISENVVAIGSQKGFLWTFHISANQTDESQSNTVVQLRTVEETDTAIRQIEIDHIQKRIYAIQQDKGILRCKIHMINSEEPPQCVLIVNSNASNPPKQICLDSVNGHMYSLHSDTKVYKSELVAFNVSGVEAVKNFVLIKDASPAIAIFYDQDRFELNSVLENGSMISWSPIADQSHQIRADGFADVSQFRIVDKMLYYMKLKCDQEQEEQICIFGENIQTSEVGLPYK</sequence>
<evidence type="ECO:0000259" key="2">
    <source>
        <dbReference type="Pfam" id="PF26432"/>
    </source>
</evidence>
<organism evidence="3 4">
    <name type="scientific">Caenorhabditis bovis</name>
    <dbReference type="NCBI Taxonomy" id="2654633"/>
    <lineage>
        <taxon>Eukaryota</taxon>
        <taxon>Metazoa</taxon>
        <taxon>Ecdysozoa</taxon>
        <taxon>Nematoda</taxon>
        <taxon>Chromadorea</taxon>
        <taxon>Rhabditida</taxon>
        <taxon>Rhabditina</taxon>
        <taxon>Rhabditomorpha</taxon>
        <taxon>Rhabditoidea</taxon>
        <taxon>Rhabditidae</taxon>
        <taxon>Peloderinae</taxon>
        <taxon>Caenorhabditis</taxon>
    </lineage>
</organism>
<dbReference type="AlphaFoldDB" id="A0A8S1E1Z2"/>
<comment type="caution">
    <text evidence="3">The sequence shown here is derived from an EMBL/GenBank/DDBJ whole genome shotgun (WGS) entry which is preliminary data.</text>
</comment>
<feature type="chain" id="PRO_5035872328" description="Roller-3 N-terminal domain-containing protein" evidence="1">
    <location>
        <begin position="19"/>
        <end position="588"/>
    </location>
</feature>
<protein>
    <recommendedName>
        <fullName evidence="2">Roller-3 N-terminal domain-containing protein</fullName>
    </recommendedName>
</protein>
<evidence type="ECO:0000313" key="3">
    <source>
        <dbReference type="EMBL" id="CAB3397609.1"/>
    </source>
</evidence>
<gene>
    <name evidence="3" type="ORF">CBOVIS_LOCUS996</name>
</gene>
<dbReference type="InterPro" id="IPR058726">
    <property type="entry name" value="Roller3_N"/>
</dbReference>
<accession>A0A8S1E1Z2</accession>
<keyword evidence="4" id="KW-1185">Reference proteome</keyword>
<keyword evidence="1" id="KW-0732">Signal</keyword>
<dbReference type="Proteomes" id="UP000494206">
    <property type="component" value="Unassembled WGS sequence"/>
</dbReference>
<name>A0A8S1E1Z2_9PELO</name>
<dbReference type="Gene3D" id="2.120.10.30">
    <property type="entry name" value="TolB, C-terminal domain"/>
    <property type="match status" value="1"/>
</dbReference>
<dbReference type="OrthoDB" id="65481at2759"/>
<feature type="signal peptide" evidence="1">
    <location>
        <begin position="1"/>
        <end position="18"/>
    </location>
</feature>
<feature type="domain" description="Roller-3 N-terminal" evidence="2">
    <location>
        <begin position="21"/>
        <end position="95"/>
    </location>
</feature>
<proteinExistence type="predicted"/>
<dbReference type="InterPro" id="IPR011042">
    <property type="entry name" value="6-blade_b-propeller_TolB-like"/>
</dbReference>
<dbReference type="Pfam" id="PF26432">
    <property type="entry name" value="Roller3_N"/>
    <property type="match status" value="1"/>
</dbReference>
<dbReference type="SUPFAM" id="SSF69322">
    <property type="entry name" value="Tricorn protease domain 2"/>
    <property type="match status" value="1"/>
</dbReference>
<dbReference type="EMBL" id="CADEPM010000001">
    <property type="protein sequence ID" value="CAB3397609.1"/>
    <property type="molecule type" value="Genomic_DNA"/>
</dbReference>